<organism evidence="1 2">
    <name type="scientific">Acrasis kona</name>
    <dbReference type="NCBI Taxonomy" id="1008807"/>
    <lineage>
        <taxon>Eukaryota</taxon>
        <taxon>Discoba</taxon>
        <taxon>Heterolobosea</taxon>
        <taxon>Tetramitia</taxon>
        <taxon>Eutetramitia</taxon>
        <taxon>Acrasidae</taxon>
        <taxon>Acrasis</taxon>
    </lineage>
</organism>
<accession>A0AAW2ZM06</accession>
<evidence type="ECO:0000313" key="2">
    <source>
        <dbReference type="Proteomes" id="UP001431209"/>
    </source>
</evidence>
<dbReference type="SUPFAM" id="SSF47072">
    <property type="entry name" value="Cysteine alpha-hairpin motif"/>
    <property type="match status" value="1"/>
</dbReference>
<keyword evidence="2" id="KW-1185">Reference proteome</keyword>
<gene>
    <name evidence="1" type="ORF">AKO1_006669</name>
</gene>
<reference evidence="1 2" key="1">
    <citation type="submission" date="2024-03" db="EMBL/GenBank/DDBJ databases">
        <title>The Acrasis kona genome and developmental transcriptomes reveal deep origins of eukaryotic multicellular pathways.</title>
        <authorList>
            <person name="Sheikh S."/>
            <person name="Fu C.-J."/>
            <person name="Brown M.W."/>
            <person name="Baldauf S.L."/>
        </authorList>
    </citation>
    <scope>NUCLEOTIDE SEQUENCE [LARGE SCALE GENOMIC DNA]</scope>
    <source>
        <strain evidence="1 2">ATCC MYA-3509</strain>
    </source>
</reference>
<dbReference type="EMBL" id="JAOPGA020001646">
    <property type="protein sequence ID" value="KAL0490156.1"/>
    <property type="molecule type" value="Genomic_DNA"/>
</dbReference>
<dbReference type="Proteomes" id="UP001431209">
    <property type="component" value="Unassembled WGS sequence"/>
</dbReference>
<dbReference type="AlphaFoldDB" id="A0AAW2ZM06"/>
<dbReference type="InterPro" id="IPR009069">
    <property type="entry name" value="Cys_alpha_HP_mot_SF"/>
</dbReference>
<proteinExistence type="predicted"/>
<sequence length="82" mass="9785">MRPQEVDVNDIDQIIEQLGPCARVYWNMETCIDENNRVWNNCQNEVAQLKKCWEEQESLGLRTPQSDRKMMMELKKLKKSLN</sequence>
<evidence type="ECO:0000313" key="1">
    <source>
        <dbReference type="EMBL" id="KAL0490156.1"/>
    </source>
</evidence>
<name>A0AAW2ZM06_9EUKA</name>
<comment type="caution">
    <text evidence="1">The sequence shown here is derived from an EMBL/GenBank/DDBJ whole genome shotgun (WGS) entry which is preliminary data.</text>
</comment>
<protein>
    <submittedName>
        <fullName evidence="1">Uncharacterized protein</fullName>
    </submittedName>
</protein>